<dbReference type="InterPro" id="IPR002933">
    <property type="entry name" value="Peptidase_M20"/>
</dbReference>
<dbReference type="InterPro" id="IPR011650">
    <property type="entry name" value="Peptidase_M20_dimer"/>
</dbReference>
<dbReference type="GO" id="GO:0046872">
    <property type="term" value="F:metal ion binding"/>
    <property type="evidence" value="ECO:0007669"/>
    <property type="project" value="UniProtKB-KW"/>
</dbReference>
<accession>A0A3M8P461</accession>
<feature type="domain" description="Peptidase M20 dimerisation" evidence="3">
    <location>
        <begin position="158"/>
        <end position="262"/>
    </location>
</feature>
<proteinExistence type="predicted"/>
<dbReference type="OrthoDB" id="9792335at2"/>
<dbReference type="EMBL" id="RIAX01000014">
    <property type="protein sequence ID" value="RNF38463.1"/>
    <property type="molecule type" value="Genomic_DNA"/>
</dbReference>
<dbReference type="GO" id="GO:0016787">
    <property type="term" value="F:hydrolase activity"/>
    <property type="evidence" value="ECO:0007669"/>
    <property type="project" value="UniProtKB-KW"/>
</dbReference>
<dbReference type="Pfam" id="PF07687">
    <property type="entry name" value="M20_dimer"/>
    <property type="match status" value="1"/>
</dbReference>
<evidence type="ECO:0000313" key="4">
    <source>
        <dbReference type="EMBL" id="RNF38463.1"/>
    </source>
</evidence>
<dbReference type="SUPFAM" id="SSF55031">
    <property type="entry name" value="Bacterial exopeptidase dimerisation domain"/>
    <property type="match status" value="1"/>
</dbReference>
<dbReference type="Gene3D" id="3.30.70.360">
    <property type="match status" value="1"/>
</dbReference>
<dbReference type="PANTHER" id="PTHR43808">
    <property type="entry name" value="ACETYLORNITHINE DEACETYLASE"/>
    <property type="match status" value="1"/>
</dbReference>
<organism evidence="4 5">
    <name type="scientific">Planococcus salinus</name>
    <dbReference type="NCBI Taxonomy" id="1848460"/>
    <lineage>
        <taxon>Bacteria</taxon>
        <taxon>Bacillati</taxon>
        <taxon>Bacillota</taxon>
        <taxon>Bacilli</taxon>
        <taxon>Bacillales</taxon>
        <taxon>Caryophanaceae</taxon>
        <taxon>Planococcus</taxon>
    </lineage>
</organism>
<keyword evidence="2" id="KW-0378">Hydrolase</keyword>
<evidence type="ECO:0000313" key="5">
    <source>
        <dbReference type="Proteomes" id="UP000275473"/>
    </source>
</evidence>
<dbReference type="Proteomes" id="UP000275473">
    <property type="component" value="Unassembled WGS sequence"/>
</dbReference>
<dbReference type="InterPro" id="IPR050072">
    <property type="entry name" value="Peptidase_M20A"/>
</dbReference>
<sequence length="358" mass="39967">MIDMLKELIKIESYTKKGANEALHFCADWLEKKGQKVTIHDNNGFLMLTATKGKGEETIIWNGHVDVVPGHDEQFSPMVEQQRLYGRGTADMRAGVAAMMQAFVDLDENKLNRIVQLHIVTDEEIGGRNTSKWLVDQGFTGDFVICGEPTGLKVGLQSKGILHMDMTFKGQPAHGSRPWEGVNAIESAMKFHMATSELPFRKESTEYYDQPSVNLAIIKAGERYNMVPEICEMSYDIRYMPGQDPDEIARQMAELADALNLEMEYETSGASTPALITPEDNPYVVNLQKAIRQTTDKDAVLFGQHGAADTRYYFAAPQCKGAIEFGPVGDDWHGNAEYVSIPSVHEYKEILVTHAQAK</sequence>
<keyword evidence="1" id="KW-0479">Metal-binding</keyword>
<evidence type="ECO:0000256" key="2">
    <source>
        <dbReference type="ARBA" id="ARBA00022801"/>
    </source>
</evidence>
<dbReference type="Pfam" id="PF01546">
    <property type="entry name" value="Peptidase_M20"/>
    <property type="match status" value="1"/>
</dbReference>
<dbReference type="AlphaFoldDB" id="A0A3M8P461"/>
<dbReference type="SUPFAM" id="SSF53187">
    <property type="entry name" value="Zn-dependent exopeptidases"/>
    <property type="match status" value="1"/>
</dbReference>
<gene>
    <name evidence="4" type="ORF">EEX84_14475</name>
</gene>
<dbReference type="Gene3D" id="3.40.630.10">
    <property type="entry name" value="Zn peptidases"/>
    <property type="match status" value="1"/>
</dbReference>
<keyword evidence="5" id="KW-1185">Reference proteome</keyword>
<dbReference type="InterPro" id="IPR036264">
    <property type="entry name" value="Bact_exopeptidase_dim_dom"/>
</dbReference>
<evidence type="ECO:0000259" key="3">
    <source>
        <dbReference type="Pfam" id="PF07687"/>
    </source>
</evidence>
<evidence type="ECO:0000256" key="1">
    <source>
        <dbReference type="ARBA" id="ARBA00022723"/>
    </source>
</evidence>
<comment type="caution">
    <text evidence="4">The sequence shown here is derived from an EMBL/GenBank/DDBJ whole genome shotgun (WGS) entry which is preliminary data.</text>
</comment>
<protein>
    <submittedName>
        <fullName evidence="4">M20 family peptidase</fullName>
    </submittedName>
</protein>
<name>A0A3M8P461_9BACL</name>
<reference evidence="4 5" key="1">
    <citation type="journal article" date="2018" name="Int. J. Syst. Evol. Microbiol.">
        <title>Planococcus salinus sp. nov., a moderately halophilic bacterium isolated from a saline-alkali soil.</title>
        <authorList>
            <person name="Gan L."/>
        </authorList>
    </citation>
    <scope>NUCLEOTIDE SEQUENCE [LARGE SCALE GENOMIC DNA]</scope>
    <source>
        <strain evidence="4 5">LCB217</strain>
    </source>
</reference>